<protein>
    <submittedName>
        <fullName evidence="1">Uncharacterized protein</fullName>
    </submittedName>
</protein>
<evidence type="ECO:0000313" key="1">
    <source>
        <dbReference type="EMBL" id="KAK9837159.1"/>
    </source>
</evidence>
<comment type="caution">
    <text evidence="1">The sequence shown here is derived from an EMBL/GenBank/DDBJ whole genome shotgun (WGS) entry which is preliminary data.</text>
</comment>
<evidence type="ECO:0000313" key="2">
    <source>
        <dbReference type="Proteomes" id="UP001445335"/>
    </source>
</evidence>
<proteinExistence type="predicted"/>
<keyword evidence="2" id="KW-1185">Reference proteome</keyword>
<sequence>MGYKTSVQRPSGAASQLGGRCLRVPTIQGSGKILRNCSKAVSSLEQSAHAQQPPPCLFIGLQLITEVLAGQRRLWTGCHNTSTLNCAIAKPRRHKPRGLRPQARRMWRLACVSRKCSLRWRCCYMECRQLWYAAALASHLRTPA</sequence>
<reference evidence="1 2" key="1">
    <citation type="journal article" date="2024" name="Nat. Commun.">
        <title>Phylogenomics reveals the evolutionary origins of lichenization in chlorophyte algae.</title>
        <authorList>
            <person name="Puginier C."/>
            <person name="Libourel C."/>
            <person name="Otte J."/>
            <person name="Skaloud P."/>
            <person name="Haon M."/>
            <person name="Grisel S."/>
            <person name="Petersen M."/>
            <person name="Berrin J.G."/>
            <person name="Delaux P.M."/>
            <person name="Dal Grande F."/>
            <person name="Keller J."/>
        </authorList>
    </citation>
    <scope>NUCLEOTIDE SEQUENCE [LARGE SCALE GENOMIC DNA]</scope>
    <source>
        <strain evidence="1 2">SAG 245.80</strain>
    </source>
</reference>
<dbReference type="AlphaFoldDB" id="A0AAW1RU00"/>
<gene>
    <name evidence="1" type="ORF">WJX81_006909</name>
</gene>
<accession>A0AAW1RU00</accession>
<organism evidence="1 2">
    <name type="scientific">Elliptochloris bilobata</name>
    <dbReference type="NCBI Taxonomy" id="381761"/>
    <lineage>
        <taxon>Eukaryota</taxon>
        <taxon>Viridiplantae</taxon>
        <taxon>Chlorophyta</taxon>
        <taxon>core chlorophytes</taxon>
        <taxon>Trebouxiophyceae</taxon>
        <taxon>Trebouxiophyceae incertae sedis</taxon>
        <taxon>Elliptochloris clade</taxon>
        <taxon>Elliptochloris</taxon>
    </lineage>
</organism>
<dbReference type="EMBL" id="JALJOU010000023">
    <property type="protein sequence ID" value="KAK9837159.1"/>
    <property type="molecule type" value="Genomic_DNA"/>
</dbReference>
<name>A0AAW1RU00_9CHLO</name>
<dbReference type="Proteomes" id="UP001445335">
    <property type="component" value="Unassembled WGS sequence"/>
</dbReference>